<keyword evidence="4" id="KW-1185">Reference proteome</keyword>
<evidence type="ECO:0000256" key="1">
    <source>
        <dbReference type="PROSITE-ProRule" id="PRU00339"/>
    </source>
</evidence>
<dbReference type="OrthoDB" id="3531090at2"/>
<dbReference type="EMBL" id="MCOK01000001">
    <property type="protein sequence ID" value="OOC53458.1"/>
    <property type="molecule type" value="Genomic_DNA"/>
</dbReference>
<dbReference type="SMART" id="SM00028">
    <property type="entry name" value="TPR"/>
    <property type="match status" value="3"/>
</dbReference>
<comment type="caution">
    <text evidence="3">The sequence shown here is derived from an EMBL/GenBank/DDBJ whole genome shotgun (WGS) entry which is preliminary data.</text>
</comment>
<dbReference type="SUPFAM" id="SSF48452">
    <property type="entry name" value="TPR-like"/>
    <property type="match status" value="1"/>
</dbReference>
<protein>
    <submittedName>
        <fullName evidence="3">Uncharacterized protein</fullName>
    </submittedName>
</protein>
<evidence type="ECO:0000313" key="4">
    <source>
        <dbReference type="Proteomes" id="UP000189004"/>
    </source>
</evidence>
<dbReference type="PROSITE" id="PS50005">
    <property type="entry name" value="TPR"/>
    <property type="match status" value="1"/>
</dbReference>
<reference evidence="4" key="1">
    <citation type="submission" date="2016-08" db="EMBL/GenBank/DDBJ databases">
        <authorList>
            <person name="Tokovenko B."/>
            <person name="Kalinowski J."/>
        </authorList>
    </citation>
    <scope>NUCLEOTIDE SEQUENCE [LARGE SCALE GENOMIC DNA]</scope>
    <source>
        <strain evidence="4">UTMC102</strain>
    </source>
</reference>
<feature type="region of interest" description="Disordered" evidence="2">
    <location>
        <begin position="1"/>
        <end position="39"/>
    </location>
</feature>
<dbReference type="Pfam" id="PF13432">
    <property type="entry name" value="TPR_16"/>
    <property type="match status" value="2"/>
</dbReference>
<name>A0A1V3BYD1_9ACTN</name>
<accession>A0A1V3BYD1</accession>
<dbReference type="STRING" id="501010.NOSIN_06260"/>
<organism evidence="3 4">
    <name type="scientific">Nocardiopsis sinuspersici</name>
    <dbReference type="NCBI Taxonomy" id="501010"/>
    <lineage>
        <taxon>Bacteria</taxon>
        <taxon>Bacillati</taxon>
        <taxon>Actinomycetota</taxon>
        <taxon>Actinomycetes</taxon>
        <taxon>Streptosporangiales</taxon>
        <taxon>Nocardiopsidaceae</taxon>
        <taxon>Nocardiopsis</taxon>
    </lineage>
</organism>
<proteinExistence type="predicted"/>
<gene>
    <name evidence="3" type="ORF">NOSIN_06260</name>
</gene>
<feature type="repeat" description="TPR" evidence="1">
    <location>
        <begin position="145"/>
        <end position="178"/>
    </location>
</feature>
<sequence length="408" mass="42508">MTTTSGPPARSGPADPPSATDPQDTAEPAAPSGRDASGLCDQAQDLAENGHLARAAKLYRQAVAANPHPHVQARALLGLAVVEDQRGDPPAAREAARRALATGDSRYAPRAAHHLALSLEQDGEAAEAEHVWRRLLDLGGPAHTAVAHYGLARAAEERGDTDGAEEHWEAALTLPPDPDAVSRLHAATVADASRDLAGRLLGRGLPGAAAAAVERGLSVVDDPGLRLLRAAAHLEHAIADAGAVVDSEGGTGETAAAVELLAGLLALRGDPAAAERAWRLGLGDRDQDTAEEVRRRLRRGFATPEEEGGEAGLPWWEPYLEEAVATASAPALAGELFAVITRMHALLAVPVVEGESRPGALRTAMEQAVRTPSELVWGPGVHADFRRRLSEATGGRDVLPEGWPENGG</sequence>
<dbReference type="RefSeq" id="WP_077689835.1">
    <property type="nucleotide sequence ID" value="NZ_MCOK01000001.1"/>
</dbReference>
<keyword evidence="1" id="KW-0802">TPR repeat</keyword>
<dbReference type="AlphaFoldDB" id="A0A1V3BYD1"/>
<dbReference type="Proteomes" id="UP000189004">
    <property type="component" value="Unassembled WGS sequence"/>
</dbReference>
<evidence type="ECO:0000256" key="2">
    <source>
        <dbReference type="SAM" id="MobiDB-lite"/>
    </source>
</evidence>
<evidence type="ECO:0000313" key="3">
    <source>
        <dbReference type="EMBL" id="OOC53458.1"/>
    </source>
</evidence>
<dbReference type="Gene3D" id="1.25.40.10">
    <property type="entry name" value="Tetratricopeptide repeat domain"/>
    <property type="match status" value="2"/>
</dbReference>
<dbReference type="InterPro" id="IPR011990">
    <property type="entry name" value="TPR-like_helical_dom_sf"/>
</dbReference>
<dbReference type="InterPro" id="IPR019734">
    <property type="entry name" value="TPR_rpt"/>
</dbReference>